<keyword evidence="2" id="KW-1185">Reference proteome</keyword>
<reference evidence="1 2" key="1">
    <citation type="submission" date="2019-08" db="EMBL/GenBank/DDBJ databases">
        <title>Pedobacter sp. nov., isolated from Han river, South Korea.</title>
        <authorList>
            <person name="Lee D.-H."/>
            <person name="Kim Y.-S."/>
            <person name="Hwang E.-M."/>
            <person name="Le Tran T.C."/>
            <person name="Cha C.-J."/>
        </authorList>
    </citation>
    <scope>NUCLEOTIDE SEQUENCE [LARGE SCALE GENOMIC DNA]</scope>
    <source>
        <strain evidence="1 2">CJ43</strain>
    </source>
</reference>
<proteinExistence type="predicted"/>
<name>A0A5C0VGZ3_9SPHI</name>
<dbReference type="EMBL" id="CP043329">
    <property type="protein sequence ID" value="QEK51317.1"/>
    <property type="molecule type" value="Genomic_DNA"/>
</dbReference>
<dbReference type="Proteomes" id="UP000323653">
    <property type="component" value="Chromosome"/>
</dbReference>
<evidence type="ECO:0000313" key="1">
    <source>
        <dbReference type="EMBL" id="QEK51317.1"/>
    </source>
</evidence>
<dbReference type="KEGG" id="pej:FYC62_06290"/>
<sequence length="83" mass="9776">MKIGEQILKILNKNYEASSKIHTRYQQYDLVFKTDEKGRPILLFLGRLDEKGNIKGERFARRLKEDTSGNMIKDHWEHKGKAT</sequence>
<protein>
    <submittedName>
        <fullName evidence="1">Uncharacterized protein</fullName>
    </submittedName>
</protein>
<dbReference type="RefSeq" id="WP_149074333.1">
    <property type="nucleotide sequence ID" value="NZ_CP043329.1"/>
</dbReference>
<dbReference type="AlphaFoldDB" id="A0A5C0VGZ3"/>
<accession>A0A5C0VGZ3</accession>
<gene>
    <name evidence="1" type="ORF">FYC62_06290</name>
</gene>
<organism evidence="1 2">
    <name type="scientific">Pedobacter aquae</name>
    <dbReference type="NCBI Taxonomy" id="2605747"/>
    <lineage>
        <taxon>Bacteria</taxon>
        <taxon>Pseudomonadati</taxon>
        <taxon>Bacteroidota</taxon>
        <taxon>Sphingobacteriia</taxon>
        <taxon>Sphingobacteriales</taxon>
        <taxon>Sphingobacteriaceae</taxon>
        <taxon>Pedobacter</taxon>
    </lineage>
</organism>
<evidence type="ECO:0000313" key="2">
    <source>
        <dbReference type="Proteomes" id="UP000323653"/>
    </source>
</evidence>